<reference evidence="2 3" key="1">
    <citation type="submission" date="2017-11" db="EMBL/GenBank/DDBJ databases">
        <title>Infants hospitalized years apart are colonized by the same room-sourced microbial strains.</title>
        <authorList>
            <person name="Brooks B."/>
            <person name="Olm M.R."/>
            <person name="Firek B.A."/>
            <person name="Baker R."/>
            <person name="Thomas B.C."/>
            <person name="Morowitz M.J."/>
            <person name="Banfield J.F."/>
        </authorList>
    </citation>
    <scope>NUCLEOTIDE SEQUENCE [LARGE SCALE GENOMIC DNA]</scope>
    <source>
        <strain evidence="2">S2_009_000_R2_76</strain>
    </source>
</reference>
<feature type="domain" description="Glycosyl transferase family 1" evidence="1">
    <location>
        <begin position="128"/>
        <end position="284"/>
    </location>
</feature>
<evidence type="ECO:0000313" key="2">
    <source>
        <dbReference type="EMBL" id="PZP52698.1"/>
    </source>
</evidence>
<dbReference type="EMBL" id="QFOI01000001">
    <property type="protein sequence ID" value="PZP52698.1"/>
    <property type="molecule type" value="Genomic_DNA"/>
</dbReference>
<dbReference type="SUPFAM" id="SSF53756">
    <property type="entry name" value="UDP-Glycosyltransferase/glycogen phosphorylase"/>
    <property type="match status" value="1"/>
</dbReference>
<accession>A0A2W5FBF6</accession>
<dbReference type="Gene3D" id="3.40.50.2000">
    <property type="entry name" value="Glycogen Phosphorylase B"/>
    <property type="match status" value="1"/>
</dbReference>
<protein>
    <submittedName>
        <fullName evidence="2">Group 1 glycosyl transferase</fullName>
    </submittedName>
</protein>
<dbReference type="Pfam" id="PF00534">
    <property type="entry name" value="Glycos_transf_1"/>
    <property type="match status" value="1"/>
</dbReference>
<keyword evidence="2" id="KW-0808">Transferase</keyword>
<gene>
    <name evidence="2" type="ORF">DI598_00035</name>
</gene>
<comment type="caution">
    <text evidence="2">The sequence shown here is derived from an EMBL/GenBank/DDBJ whole genome shotgun (WGS) entry which is preliminary data.</text>
</comment>
<proteinExistence type="predicted"/>
<sequence>MRCFFSSGPLFYVEYNFRLFFYLLFQRSDAICAIDLDTILPVYFISIFRNSRRVYDAHELFTEMKEIVTRPRIHKIWKSIERFAVPRFRFGYTVNTFIQNNLSELYHVNYAIVRNLPFYHEDITADYPTGKIFIYQGAVNEGRGFETLIPSMKYVDAEFQIYGEGNFFDKTRQLIRDNDLEKKVKLMGNVLPEKLQAITPHMFAGIMIVENCGLSLYYSLANKFFDFMMAGIPQICIDFPEYKAINDQYQFAYMIPDIETVTLEGAMNKLICDPILYHQLKNNAMSARKTLNWQQESKILLDFYKSLFENE</sequence>
<name>A0A2W5FBF6_9SPHI</name>
<dbReference type="Proteomes" id="UP000249645">
    <property type="component" value="Unassembled WGS sequence"/>
</dbReference>
<organism evidence="2 3">
    <name type="scientific">Pseudopedobacter saltans</name>
    <dbReference type="NCBI Taxonomy" id="151895"/>
    <lineage>
        <taxon>Bacteria</taxon>
        <taxon>Pseudomonadati</taxon>
        <taxon>Bacteroidota</taxon>
        <taxon>Sphingobacteriia</taxon>
        <taxon>Sphingobacteriales</taxon>
        <taxon>Sphingobacteriaceae</taxon>
        <taxon>Pseudopedobacter</taxon>
    </lineage>
</organism>
<dbReference type="InterPro" id="IPR001296">
    <property type="entry name" value="Glyco_trans_1"/>
</dbReference>
<evidence type="ECO:0000259" key="1">
    <source>
        <dbReference type="Pfam" id="PF00534"/>
    </source>
</evidence>
<dbReference type="GO" id="GO:0016757">
    <property type="term" value="F:glycosyltransferase activity"/>
    <property type="evidence" value="ECO:0007669"/>
    <property type="project" value="InterPro"/>
</dbReference>
<evidence type="ECO:0000313" key="3">
    <source>
        <dbReference type="Proteomes" id="UP000249645"/>
    </source>
</evidence>
<dbReference type="AlphaFoldDB" id="A0A2W5FBF6"/>